<dbReference type="RefSeq" id="WP_060040240.1">
    <property type="nucleotide sequence ID" value="NZ_LPAD01000071.1"/>
</dbReference>
<dbReference type="AlphaFoldDB" id="A0ABD4DZM8"/>
<dbReference type="EMBL" id="LPAD01000071">
    <property type="protein sequence ID" value="KVN83424.1"/>
    <property type="molecule type" value="Genomic_DNA"/>
</dbReference>
<reference evidence="1 2" key="1">
    <citation type="submission" date="2015-11" db="EMBL/GenBank/DDBJ databases">
        <title>Expanding the genomic diversity of Burkholderia species for the development of highly accurate diagnostics.</title>
        <authorList>
            <person name="Sahl J."/>
            <person name="Keim P."/>
            <person name="Wagner D."/>
        </authorList>
    </citation>
    <scope>NUCLEOTIDE SEQUENCE [LARGE SCALE GENOMIC DNA]</scope>
    <source>
        <strain evidence="1 2">MSMB1585WGS</strain>
    </source>
</reference>
<gene>
    <name evidence="1" type="ORF">WJ68_16035</name>
</gene>
<evidence type="ECO:0008006" key="3">
    <source>
        <dbReference type="Google" id="ProtNLM"/>
    </source>
</evidence>
<dbReference type="Proteomes" id="UP000057910">
    <property type="component" value="Unassembled WGS sequence"/>
</dbReference>
<accession>A0ABD4DZM8</accession>
<organism evidence="1 2">
    <name type="scientific">Burkholderia ubonensis</name>
    <dbReference type="NCBI Taxonomy" id="101571"/>
    <lineage>
        <taxon>Bacteria</taxon>
        <taxon>Pseudomonadati</taxon>
        <taxon>Pseudomonadota</taxon>
        <taxon>Betaproteobacteria</taxon>
        <taxon>Burkholderiales</taxon>
        <taxon>Burkholderiaceae</taxon>
        <taxon>Burkholderia</taxon>
        <taxon>Burkholderia cepacia complex</taxon>
    </lineage>
</organism>
<comment type="caution">
    <text evidence="1">The sequence shown here is derived from an EMBL/GenBank/DDBJ whole genome shotgun (WGS) entry which is preliminary data.</text>
</comment>
<protein>
    <recommendedName>
        <fullName evidence="3">Baseplate protein J-like domain-containing protein</fullName>
    </recommendedName>
</protein>
<sequence length="478" mass="51249">MALTRDDLFAAVTAEAQNYPAVATYLQAGDPRITMSLGAMAAMLAMVSSQIDVESVESFNKTRDTTVLADAAMKGILPFARPPRVVLAVKNPAAVALSIVVGRRLLDSYGRVYVAESAAAVPAGGTGTVSVKQVTTRPLKHIVSDSVPFYSVQIPANDDAEQIISGLYVTIAGVLYPYTPEFANLAAGQPGYVIETDELRQLWVRFGWDNTFGIQPANGVEIDIVVEETCGALAVGVNAPFTLETTVDSNDRQATFSLQSVTSPGADPVDIDTLRQWANVPPQYDANAVYLGNFDALIRRNLPNLSFLSVWNEDVEESVRGAKLANINKLFVAFKFTDGTDTTWARQQIRNIVAAADDSYIVSFVSVVDLALPVTIAAQVSVVHDPADVKAQIQSAALKLYGQGTAATKQGMLKLSSKKLSDAIKTAISALQDDGSDYQITLPDQAAGMLPEQCRFVTADSLTINVTQATYNDGMWSH</sequence>
<evidence type="ECO:0000313" key="1">
    <source>
        <dbReference type="EMBL" id="KVN83424.1"/>
    </source>
</evidence>
<name>A0ABD4DZM8_9BURK</name>
<proteinExistence type="predicted"/>
<evidence type="ECO:0000313" key="2">
    <source>
        <dbReference type="Proteomes" id="UP000057910"/>
    </source>
</evidence>